<keyword evidence="4" id="KW-1185">Reference proteome</keyword>
<proteinExistence type="predicted"/>
<accession>A0ABV6PIX7</accession>
<feature type="transmembrane region" description="Helical" evidence="2">
    <location>
        <begin position="175"/>
        <end position="194"/>
    </location>
</feature>
<dbReference type="PANTHER" id="PTHR43317">
    <property type="entry name" value="THERMOSPERMINE SYNTHASE ACAULIS5"/>
    <property type="match status" value="1"/>
</dbReference>
<gene>
    <name evidence="3" type="ORF">ACFFF7_10185</name>
</gene>
<dbReference type="EMBL" id="JBHLTL010000006">
    <property type="protein sequence ID" value="MFC0589781.1"/>
    <property type="molecule type" value="Genomic_DNA"/>
</dbReference>
<evidence type="ECO:0000256" key="2">
    <source>
        <dbReference type="SAM" id="Phobius"/>
    </source>
</evidence>
<keyword evidence="2" id="KW-1133">Transmembrane helix</keyword>
<feature type="transmembrane region" description="Helical" evidence="2">
    <location>
        <begin position="244"/>
        <end position="266"/>
    </location>
</feature>
<feature type="transmembrane region" description="Helical" evidence="2">
    <location>
        <begin position="42"/>
        <end position="62"/>
    </location>
</feature>
<feature type="transmembrane region" description="Helical" evidence="2">
    <location>
        <begin position="299"/>
        <end position="321"/>
    </location>
</feature>
<evidence type="ECO:0000313" key="3">
    <source>
        <dbReference type="EMBL" id="MFC0589781.1"/>
    </source>
</evidence>
<dbReference type="PANTHER" id="PTHR43317:SF1">
    <property type="entry name" value="THERMOSPERMINE SYNTHASE ACAULIS5"/>
    <property type="match status" value="1"/>
</dbReference>
<evidence type="ECO:0000256" key="1">
    <source>
        <dbReference type="ARBA" id="ARBA00023115"/>
    </source>
</evidence>
<dbReference type="NCBIfam" id="NF037959">
    <property type="entry name" value="MFS_SpdSyn"/>
    <property type="match status" value="1"/>
</dbReference>
<reference evidence="3 4" key="1">
    <citation type="submission" date="2024-09" db="EMBL/GenBank/DDBJ databases">
        <authorList>
            <person name="Sun Q."/>
            <person name="Mori K."/>
        </authorList>
    </citation>
    <scope>NUCLEOTIDE SEQUENCE [LARGE SCALE GENOMIC DNA]</scope>
    <source>
        <strain evidence="3 4">NCAIM B.02537</strain>
    </source>
</reference>
<keyword evidence="2" id="KW-0812">Transmembrane</keyword>
<organism evidence="3 4">
    <name type="scientific">Novosphingobium aquiterrae</name>
    <dbReference type="NCBI Taxonomy" id="624388"/>
    <lineage>
        <taxon>Bacteria</taxon>
        <taxon>Pseudomonadati</taxon>
        <taxon>Pseudomonadota</taxon>
        <taxon>Alphaproteobacteria</taxon>
        <taxon>Sphingomonadales</taxon>
        <taxon>Sphingomonadaceae</taxon>
        <taxon>Novosphingobium</taxon>
    </lineage>
</organism>
<feature type="transmembrane region" description="Helical" evidence="2">
    <location>
        <begin position="104"/>
        <end position="122"/>
    </location>
</feature>
<feature type="transmembrane region" description="Helical" evidence="2">
    <location>
        <begin position="219"/>
        <end position="238"/>
    </location>
</feature>
<keyword evidence="1" id="KW-0620">Polyamine biosynthesis</keyword>
<feature type="transmembrane region" description="Helical" evidence="2">
    <location>
        <begin position="9"/>
        <end position="30"/>
    </location>
</feature>
<dbReference type="RefSeq" id="WP_379481243.1">
    <property type="nucleotide sequence ID" value="NZ_JBHLTL010000006.1"/>
</dbReference>
<feature type="transmembrane region" description="Helical" evidence="2">
    <location>
        <begin position="395"/>
        <end position="415"/>
    </location>
</feature>
<feature type="transmembrane region" description="Helical" evidence="2">
    <location>
        <begin position="333"/>
        <end position="357"/>
    </location>
</feature>
<dbReference type="SUPFAM" id="SSF53335">
    <property type="entry name" value="S-adenosyl-L-methionine-dependent methyltransferases"/>
    <property type="match status" value="1"/>
</dbReference>
<comment type="caution">
    <text evidence="3">The sequence shown here is derived from an EMBL/GenBank/DDBJ whole genome shotgun (WGS) entry which is preliminary data.</text>
</comment>
<feature type="transmembrane region" description="Helical" evidence="2">
    <location>
        <begin position="273"/>
        <end position="293"/>
    </location>
</feature>
<protein>
    <submittedName>
        <fullName evidence="3">Spermidine synthase</fullName>
    </submittedName>
</protein>
<feature type="transmembrane region" description="Helical" evidence="2">
    <location>
        <begin position="74"/>
        <end position="92"/>
    </location>
</feature>
<keyword evidence="2" id="KW-0472">Membrane</keyword>
<evidence type="ECO:0000313" key="4">
    <source>
        <dbReference type="Proteomes" id="UP001589943"/>
    </source>
</evidence>
<feature type="transmembrane region" description="Helical" evidence="2">
    <location>
        <begin position="422"/>
        <end position="438"/>
    </location>
</feature>
<sequence>MTPSRPQRALFVATILTGSFLLFLVQPMIARMALPRLGGAPNVWNSAMLVYQALLLGGYYYAHKLGTLPLRRQAQIHLGLLAVAALTLPVGLASLPPPQPGLEALWVPALLGLSIGPVFLLVSAQAPLMQRWFAADSGAGEPWALYAASNLGSFSGLIAYPLLAEPLLSLHAQSWAWSLGYGLLIGLVMLCALARRGAAAAPAIAAASDAAPPISRRRILLWLALAAVPSGLMLSTTTHLTTDLFAMPLLWVIPLGLYLLSFVFAFAERRGAARILTLLAWPALFTTGALAMVSHGSSALFPVIAAVILLFLVCVALHGRLYDLRPATSQLTLFYLIMSAGGVLGGLFTALIAPLAFDWAWEHPILVLAAALLMPASERFDWRRLPGLEPSSHHLLRLSALVLALFCSWQIFLVVRDGGDRGTAALWMGGVVIAGLLVSQWRSLVLLVMLWAMFAQGGFLTMRESLDGLRKRSYFGIYTVHDRPSERLRTLVHGTTLHGMQSTEPARRLMPLSYYGPTSGAGLAFAHAPDIYGPGARLGVVGLGAGSLACYHKAGEAWTFFEIDPLVLAYSQDRTFTFLKDCAPDARVVLGDARIELAKVAPNTFDLLAVDAFSSDAIPMHLLTDEAMGVYERALSPRGLLLIHISNRFIDLAPVLSAAANKRGLQAIVRNDEPSADAGYTSSTWVVLSRDPAALAALQKQSGSATWQALGRPAARVWTDDHASILPFVQWHTVLGGHR</sequence>
<feature type="transmembrane region" description="Helical" evidence="2">
    <location>
        <begin position="143"/>
        <end position="163"/>
    </location>
</feature>
<dbReference type="Gene3D" id="3.40.50.150">
    <property type="entry name" value="Vaccinia Virus protein VP39"/>
    <property type="match status" value="1"/>
</dbReference>
<dbReference type="InterPro" id="IPR029063">
    <property type="entry name" value="SAM-dependent_MTases_sf"/>
</dbReference>
<name>A0ABV6PIX7_9SPHN</name>
<dbReference type="Proteomes" id="UP001589943">
    <property type="component" value="Unassembled WGS sequence"/>
</dbReference>